<sequence>MMANPFPPRPHDPDDDVDQALADVLKAVGAASCALALQDAMSMAWHGDLRRLAARLEAMTPGRLAEVAAAARMLAVEADRALVKRGPSGRAGERAPMS</sequence>
<reference evidence="1 2" key="1">
    <citation type="submission" date="2022-06" db="EMBL/GenBank/DDBJ databases">
        <title>Sequencing the genomes of 1000 actinobacteria strains.</title>
        <authorList>
            <person name="Klenk H.-P."/>
        </authorList>
    </citation>
    <scope>NUCLEOTIDE SEQUENCE [LARGE SCALE GENOMIC DNA]</scope>
    <source>
        <strain evidence="1 2">DSM 44170</strain>
    </source>
</reference>
<dbReference type="Proteomes" id="UP001320766">
    <property type="component" value="Unassembled WGS sequence"/>
</dbReference>
<organism evidence="1 2">
    <name type="scientific">Nonomuraea roseoviolacea subsp. carminata</name>
    <dbReference type="NCBI Taxonomy" id="160689"/>
    <lineage>
        <taxon>Bacteria</taxon>
        <taxon>Bacillati</taxon>
        <taxon>Actinomycetota</taxon>
        <taxon>Actinomycetes</taxon>
        <taxon>Streptosporangiales</taxon>
        <taxon>Streptosporangiaceae</taxon>
        <taxon>Nonomuraea</taxon>
    </lineage>
</organism>
<accession>A0ABT1K9J3</accession>
<name>A0ABT1K9J3_9ACTN</name>
<comment type="caution">
    <text evidence="1">The sequence shown here is derived from an EMBL/GenBank/DDBJ whole genome shotgun (WGS) entry which is preliminary data.</text>
</comment>
<dbReference type="EMBL" id="JAMZEC010000001">
    <property type="protein sequence ID" value="MCP2350687.1"/>
    <property type="molecule type" value="Genomic_DNA"/>
</dbReference>
<evidence type="ECO:0000313" key="1">
    <source>
        <dbReference type="EMBL" id="MCP2350687.1"/>
    </source>
</evidence>
<evidence type="ECO:0000313" key="2">
    <source>
        <dbReference type="Proteomes" id="UP001320766"/>
    </source>
</evidence>
<dbReference type="RefSeq" id="WP_253776313.1">
    <property type="nucleotide sequence ID" value="NZ_BAAAVE010000017.1"/>
</dbReference>
<evidence type="ECO:0008006" key="3">
    <source>
        <dbReference type="Google" id="ProtNLM"/>
    </source>
</evidence>
<gene>
    <name evidence="1" type="ORF">HD595_006809</name>
</gene>
<proteinExistence type="predicted"/>
<keyword evidence="2" id="KW-1185">Reference proteome</keyword>
<protein>
    <recommendedName>
        <fullName evidence="3">ANTAR domain-containing protein</fullName>
    </recommendedName>
</protein>